<evidence type="ECO:0000256" key="1">
    <source>
        <dbReference type="ARBA" id="ARBA00003469"/>
    </source>
</evidence>
<keyword evidence="5" id="KW-0808">Transferase</keyword>
<organism evidence="14">
    <name type="scientific">Sulfitobacter sp. TCYB15</name>
    <dbReference type="NCBI Taxonomy" id="3229275"/>
    <lineage>
        <taxon>Bacteria</taxon>
        <taxon>Pseudomonadati</taxon>
        <taxon>Pseudomonadota</taxon>
        <taxon>Alphaproteobacteria</taxon>
        <taxon>Rhodobacterales</taxon>
        <taxon>Roseobacteraceae</taxon>
        <taxon>Sulfitobacter</taxon>
    </lineage>
</organism>
<protein>
    <recommendedName>
        <fullName evidence="10">Thiamine pyrimidine synthase</fullName>
    </recommendedName>
</protein>
<dbReference type="AlphaFoldDB" id="A0AAU8C4B5"/>
<dbReference type="SUPFAM" id="SSF53850">
    <property type="entry name" value="Periplasmic binding protein-like II"/>
    <property type="match status" value="1"/>
</dbReference>
<evidence type="ECO:0000256" key="2">
    <source>
        <dbReference type="ARBA" id="ARBA00004948"/>
    </source>
</evidence>
<evidence type="ECO:0000259" key="13">
    <source>
        <dbReference type="Pfam" id="PF09084"/>
    </source>
</evidence>
<dbReference type="GO" id="GO:0009228">
    <property type="term" value="P:thiamine biosynthetic process"/>
    <property type="evidence" value="ECO:0007669"/>
    <property type="project" value="UniProtKB-KW"/>
</dbReference>
<dbReference type="PANTHER" id="PTHR31528">
    <property type="entry name" value="4-AMINO-5-HYDROXYMETHYL-2-METHYLPYRIMIDINE PHOSPHATE SYNTHASE THI11-RELATED"/>
    <property type="match status" value="1"/>
</dbReference>
<dbReference type="EMBL" id="CP159193">
    <property type="protein sequence ID" value="XCF10948.1"/>
    <property type="molecule type" value="Genomic_DNA"/>
</dbReference>
<dbReference type="Gene3D" id="3.40.190.10">
    <property type="entry name" value="Periplasmic binding protein-like II"/>
    <property type="match status" value="2"/>
</dbReference>
<dbReference type="InterPro" id="IPR015168">
    <property type="entry name" value="SsuA/THI5"/>
</dbReference>
<dbReference type="GO" id="GO:0016740">
    <property type="term" value="F:transferase activity"/>
    <property type="evidence" value="ECO:0007669"/>
    <property type="project" value="UniProtKB-KW"/>
</dbReference>
<keyword evidence="12" id="KW-0732">Signal</keyword>
<gene>
    <name evidence="14" type="ORF">ABM428_03670</name>
</gene>
<evidence type="ECO:0000256" key="7">
    <source>
        <dbReference type="ARBA" id="ARBA00022898"/>
    </source>
</evidence>
<keyword evidence="9" id="KW-0408">Iron</keyword>
<proteinExistence type="inferred from homology"/>
<evidence type="ECO:0000256" key="11">
    <source>
        <dbReference type="ARBA" id="ARBA00048179"/>
    </source>
</evidence>
<sequence length="329" mass="35612">MKKLSTYVAGAAVGLMGTMAQAADDVTLQLKWVTQAQFAGYYVAQDKGFYDEEDLNVTIKPGGPDIAPTQVLAGGGADVAVEWMPAALAAREKGLPMVNIAQPFKSSGMMLTCRKDAGIETTDDFKGKTLGVWFFGNEFPFLSWMSKLELPTEGGEDGVTVLKQGFNVDPLLQNQAACVSTMTYNEYWQVIDAGLTPDDLNVFKYEEQGVATLEDGLYALEENLADPAFEDKMVRFVRASMKGWKYAEENPDEAAEIVLDNDASGAQTEEHQKRMMGEVAKLTAGSNGALDEADYERTVQSLLSGGSDPVITVEPSGAWTHAITDKALN</sequence>
<dbReference type="GO" id="GO:0046872">
    <property type="term" value="F:metal ion binding"/>
    <property type="evidence" value="ECO:0007669"/>
    <property type="project" value="UniProtKB-KW"/>
</dbReference>
<evidence type="ECO:0000313" key="14">
    <source>
        <dbReference type="EMBL" id="XCF10948.1"/>
    </source>
</evidence>
<evidence type="ECO:0000256" key="5">
    <source>
        <dbReference type="ARBA" id="ARBA00022679"/>
    </source>
</evidence>
<accession>A0AAU8C4B5</accession>
<feature type="signal peptide" evidence="12">
    <location>
        <begin position="1"/>
        <end position="22"/>
    </location>
</feature>
<reference evidence="14" key="1">
    <citation type="journal article" date="2020" name="Int. J. Syst. Evol. Microbiol.">
        <title>Notification of changes in taxonomic opinion previously published outside the IJSEM.</title>
        <authorList>
            <person name="Oren A."/>
            <person name="Garrity G."/>
        </authorList>
    </citation>
    <scope>NUCLEOTIDE SEQUENCE</scope>
    <source>
        <strain evidence="14">TCYB15</strain>
    </source>
</reference>
<reference evidence="14" key="2">
    <citation type="submission" date="2024-06" db="EMBL/GenBank/DDBJ databases">
        <authorList>
            <person name="Deng Y."/>
        </authorList>
    </citation>
    <scope>NUCLEOTIDE SEQUENCE</scope>
    <source>
        <strain evidence="14">TCYB15</strain>
    </source>
</reference>
<dbReference type="Pfam" id="PF09084">
    <property type="entry name" value="NMT1"/>
    <property type="match status" value="1"/>
</dbReference>
<evidence type="ECO:0000256" key="8">
    <source>
        <dbReference type="ARBA" id="ARBA00022977"/>
    </source>
</evidence>
<comment type="subunit">
    <text evidence="4">Homodimer.</text>
</comment>
<dbReference type="RefSeq" id="WP_005851387.1">
    <property type="nucleotide sequence ID" value="NZ_CP159193.1"/>
</dbReference>
<feature type="domain" description="SsuA/THI5-like" evidence="13">
    <location>
        <begin position="36"/>
        <end position="254"/>
    </location>
</feature>
<keyword evidence="8" id="KW-0784">Thiamine biosynthesis</keyword>
<keyword evidence="6" id="KW-0479">Metal-binding</keyword>
<comment type="catalytic activity">
    <reaction evidence="11">
        <text>N(6)-(pyridoxal phosphate)-L-lysyl-[4-amino-5-hydroxymethyl-2-methylpyrimidine phosphate synthase] + L-histidyl-[4-amino-5-hydroxymethyl-2-methylpyrimidine phosphate synthase] + 2 Fe(3+) + 4 H2O = L-lysyl-[4-amino-5-hydroxymethyl-2-methylpyrimidine phosphate synthase] + (2S)-2-amino-5-hydroxy-4-oxopentanoyl-[4-amino-5-hydroxymethyl-2-methylpyrimidine phosphate synthase] + 4-amino-2-methyl-5-(phosphooxymethyl)pyrimidine + 3-oxopropanoate + 2 Fe(2+) + 2 H(+)</text>
        <dbReference type="Rhea" id="RHEA:65756"/>
        <dbReference type="Rhea" id="RHEA-COMP:16892"/>
        <dbReference type="Rhea" id="RHEA-COMP:16893"/>
        <dbReference type="Rhea" id="RHEA-COMP:16894"/>
        <dbReference type="Rhea" id="RHEA-COMP:16895"/>
        <dbReference type="ChEBI" id="CHEBI:15377"/>
        <dbReference type="ChEBI" id="CHEBI:15378"/>
        <dbReference type="ChEBI" id="CHEBI:29033"/>
        <dbReference type="ChEBI" id="CHEBI:29034"/>
        <dbReference type="ChEBI" id="CHEBI:29969"/>
        <dbReference type="ChEBI" id="CHEBI:29979"/>
        <dbReference type="ChEBI" id="CHEBI:33190"/>
        <dbReference type="ChEBI" id="CHEBI:58354"/>
        <dbReference type="ChEBI" id="CHEBI:143915"/>
        <dbReference type="ChEBI" id="CHEBI:157692"/>
    </reaction>
    <physiologicalReaction direction="left-to-right" evidence="11">
        <dbReference type="Rhea" id="RHEA:65757"/>
    </physiologicalReaction>
</comment>
<comment type="function">
    <text evidence="1">Responsible for the formation of the pyrimidine heterocycle in the thiamine biosynthesis pathway. Catalyzes the formation of hydroxymethylpyrimidine phosphate (HMP-P) from histidine and pyridoxal phosphate (PLP). The protein uses PLP and the active site histidine to form HMP-P, generating an inactive enzyme. The enzyme can only undergo a single turnover, which suggests it is a suicide enzyme.</text>
</comment>
<evidence type="ECO:0000256" key="9">
    <source>
        <dbReference type="ARBA" id="ARBA00023004"/>
    </source>
</evidence>
<feature type="chain" id="PRO_5043358438" description="Thiamine pyrimidine synthase" evidence="12">
    <location>
        <begin position="23"/>
        <end position="329"/>
    </location>
</feature>
<evidence type="ECO:0000256" key="3">
    <source>
        <dbReference type="ARBA" id="ARBA00009406"/>
    </source>
</evidence>
<evidence type="ECO:0000256" key="6">
    <source>
        <dbReference type="ARBA" id="ARBA00022723"/>
    </source>
</evidence>
<dbReference type="PANTHER" id="PTHR31528:SF1">
    <property type="entry name" value="4-AMINO-5-HYDROXYMETHYL-2-METHYLPYRIMIDINE PHOSPHATE SYNTHASE THI11-RELATED"/>
    <property type="match status" value="1"/>
</dbReference>
<dbReference type="KEGG" id="suly:ABM428_03670"/>
<name>A0AAU8C4B5_9RHOB</name>
<keyword evidence="7" id="KW-0663">Pyridoxal phosphate</keyword>
<evidence type="ECO:0000256" key="12">
    <source>
        <dbReference type="SAM" id="SignalP"/>
    </source>
</evidence>
<evidence type="ECO:0000256" key="4">
    <source>
        <dbReference type="ARBA" id="ARBA00011738"/>
    </source>
</evidence>
<evidence type="ECO:0000256" key="10">
    <source>
        <dbReference type="ARBA" id="ARBA00033171"/>
    </source>
</evidence>
<dbReference type="InterPro" id="IPR027939">
    <property type="entry name" value="NMT1/THI5"/>
</dbReference>
<comment type="similarity">
    <text evidence="3">Belongs to the NMT1/THI5 family.</text>
</comment>
<comment type="pathway">
    <text evidence="2">Cofactor biosynthesis; thiamine diphosphate biosynthesis.</text>
</comment>